<reference evidence="3" key="1">
    <citation type="submission" date="2022-03" db="EMBL/GenBank/DDBJ databases">
        <authorList>
            <person name="Martin C."/>
        </authorList>
    </citation>
    <scope>NUCLEOTIDE SEQUENCE</scope>
</reference>
<feature type="compositionally biased region" description="Acidic residues" evidence="1">
    <location>
        <begin position="74"/>
        <end position="100"/>
    </location>
</feature>
<protein>
    <recommendedName>
        <fullName evidence="2">SAP domain-containing protein</fullName>
    </recommendedName>
</protein>
<name>A0A8S4P250_OWEFU</name>
<evidence type="ECO:0000256" key="1">
    <source>
        <dbReference type="SAM" id="MobiDB-lite"/>
    </source>
</evidence>
<gene>
    <name evidence="3" type="ORF">OFUS_LOCUS14035</name>
</gene>
<evidence type="ECO:0000259" key="2">
    <source>
        <dbReference type="PROSITE" id="PS50800"/>
    </source>
</evidence>
<feature type="compositionally biased region" description="Basic and acidic residues" evidence="1">
    <location>
        <begin position="59"/>
        <end position="73"/>
    </location>
</feature>
<dbReference type="SUPFAM" id="SSF159941">
    <property type="entry name" value="MM3350-like"/>
    <property type="match status" value="1"/>
</dbReference>
<feature type="region of interest" description="Disordered" evidence="1">
    <location>
        <begin position="59"/>
        <end position="108"/>
    </location>
</feature>
<evidence type="ECO:0000313" key="3">
    <source>
        <dbReference type="EMBL" id="CAH1788522.1"/>
    </source>
</evidence>
<proteinExistence type="predicted"/>
<dbReference type="InterPro" id="IPR003034">
    <property type="entry name" value="SAP_dom"/>
</dbReference>
<dbReference type="EMBL" id="CAIIXF020000007">
    <property type="protein sequence ID" value="CAH1788522.1"/>
    <property type="molecule type" value="Genomic_DNA"/>
</dbReference>
<sequence length="345" mass="39562">PELKDMLRELDVPVGGKKGELITRIKLARLDMPQLVQKCKDLGISHQGGKRELVRDIQEKEKTAENEPGHPIEVEIEDCNDDDDEWETDESEDESEDESADFASQNKGGKDTWFVRPLEKCEKCEKKMELTQAEDHLKECWFEEGPANVFYLEAQAFQVMNIHLILPLNASFDDLDEALRMYWMECCGHLSQFWYRKNSAPFQPPSSYQDSCIQKFKDDFGFSDTPTKLMSTKLKKILTTKNQLIRYEYDIGTTTECLILFHGCFRVKGKPKMIDNSALIMRNIKPKIPCGKCKKPAKYLLNNGGMEYASPTQFFCSKKCGRGEEEEMLMGYFNSPRSGACGFDG</sequence>
<dbReference type="InterPro" id="IPR024047">
    <property type="entry name" value="MM3350-like_sf"/>
</dbReference>
<feature type="domain" description="SAP" evidence="2">
    <location>
        <begin position="1"/>
        <end position="29"/>
    </location>
</feature>
<comment type="caution">
    <text evidence="3">The sequence shown here is derived from an EMBL/GenBank/DDBJ whole genome shotgun (WGS) entry which is preliminary data.</text>
</comment>
<dbReference type="PROSITE" id="PS50800">
    <property type="entry name" value="SAP"/>
    <property type="match status" value="1"/>
</dbReference>
<feature type="non-terminal residue" evidence="3">
    <location>
        <position position="345"/>
    </location>
</feature>
<organism evidence="3 4">
    <name type="scientific">Owenia fusiformis</name>
    <name type="common">Polychaete worm</name>
    <dbReference type="NCBI Taxonomy" id="6347"/>
    <lineage>
        <taxon>Eukaryota</taxon>
        <taxon>Metazoa</taxon>
        <taxon>Spiralia</taxon>
        <taxon>Lophotrochozoa</taxon>
        <taxon>Annelida</taxon>
        <taxon>Polychaeta</taxon>
        <taxon>Sedentaria</taxon>
        <taxon>Canalipalpata</taxon>
        <taxon>Sabellida</taxon>
        <taxon>Oweniida</taxon>
        <taxon>Oweniidae</taxon>
        <taxon>Owenia</taxon>
    </lineage>
</organism>
<dbReference type="AlphaFoldDB" id="A0A8S4P250"/>
<keyword evidence="4" id="KW-1185">Reference proteome</keyword>
<dbReference type="Proteomes" id="UP000749559">
    <property type="component" value="Unassembled WGS sequence"/>
</dbReference>
<accession>A0A8S4P250</accession>
<evidence type="ECO:0000313" key="4">
    <source>
        <dbReference type="Proteomes" id="UP000749559"/>
    </source>
</evidence>